<dbReference type="EMBL" id="CAJVAS010000040">
    <property type="protein sequence ID" value="CAG7648059.1"/>
    <property type="molecule type" value="Genomic_DNA"/>
</dbReference>
<gene>
    <name evidence="1" type="ORF">PAESOLCIP111_05522</name>
</gene>
<protein>
    <submittedName>
        <fullName evidence="1">Uncharacterized protein</fullName>
    </submittedName>
</protein>
<dbReference type="RefSeq" id="WP_218095233.1">
    <property type="nucleotide sequence ID" value="NZ_CAJVAS010000040.1"/>
</dbReference>
<organism evidence="1 2">
    <name type="scientific">Paenibacillus solanacearum</name>
    <dbReference type="NCBI Taxonomy" id="2048548"/>
    <lineage>
        <taxon>Bacteria</taxon>
        <taxon>Bacillati</taxon>
        <taxon>Bacillota</taxon>
        <taxon>Bacilli</taxon>
        <taxon>Bacillales</taxon>
        <taxon>Paenibacillaceae</taxon>
        <taxon>Paenibacillus</taxon>
    </lineage>
</organism>
<sequence>MSELINNREQSIPIDPSSDRLSLLFDLFSDLYNGAPVEHIKSQFIHSLGKITGIFPKHRTYPND</sequence>
<comment type="caution">
    <text evidence="1">The sequence shown here is derived from an EMBL/GenBank/DDBJ whole genome shotgun (WGS) entry which is preliminary data.</text>
</comment>
<reference evidence="1" key="1">
    <citation type="submission" date="2021-06" db="EMBL/GenBank/DDBJ databases">
        <authorList>
            <person name="Criscuolo A."/>
        </authorList>
    </citation>
    <scope>NUCLEOTIDE SEQUENCE</scope>
    <source>
        <strain evidence="1">CIP111600</strain>
    </source>
</reference>
<keyword evidence="2" id="KW-1185">Reference proteome</keyword>
<dbReference type="AlphaFoldDB" id="A0A916NLF0"/>
<accession>A0A916NLF0</accession>
<evidence type="ECO:0000313" key="2">
    <source>
        <dbReference type="Proteomes" id="UP000693672"/>
    </source>
</evidence>
<evidence type="ECO:0000313" key="1">
    <source>
        <dbReference type="EMBL" id="CAG7648059.1"/>
    </source>
</evidence>
<proteinExistence type="predicted"/>
<name>A0A916NLF0_9BACL</name>
<dbReference type="Proteomes" id="UP000693672">
    <property type="component" value="Unassembled WGS sequence"/>
</dbReference>